<dbReference type="Proteomes" id="UP001152592">
    <property type="component" value="Unassembled WGS sequence"/>
</dbReference>
<dbReference type="GO" id="GO:0004767">
    <property type="term" value="F:sphingomyelin phosphodiesterase activity"/>
    <property type="evidence" value="ECO:0007669"/>
    <property type="project" value="InterPro"/>
</dbReference>
<protein>
    <recommendedName>
        <fullName evidence="15">Endonuclease/exonuclease/phosphatase domain-containing protein</fullName>
    </recommendedName>
</protein>
<name>A0A9W4J7J3_9EURO</name>
<comment type="caution">
    <text evidence="16">The sequence shown here is derived from an EMBL/GenBank/DDBJ whole genome shotgun (WGS) entry which is preliminary data.</text>
</comment>
<evidence type="ECO:0000256" key="5">
    <source>
        <dbReference type="ARBA" id="ARBA00022692"/>
    </source>
</evidence>
<comment type="pathway">
    <text evidence="2">Lipid metabolism; sphingolipid metabolism.</text>
</comment>
<dbReference type="OrthoDB" id="10252281at2759"/>
<evidence type="ECO:0000256" key="3">
    <source>
        <dbReference type="ARBA" id="ARBA00004991"/>
    </source>
</evidence>
<reference evidence="16" key="1">
    <citation type="submission" date="2021-07" db="EMBL/GenBank/DDBJ databases">
        <authorList>
            <person name="Branca A.L. A."/>
        </authorList>
    </citation>
    <scope>NUCLEOTIDE SEQUENCE</scope>
</reference>
<dbReference type="FunFam" id="3.60.10.10:FF:000059">
    <property type="entry name" value="Inositol phosphosphingolipids phospholipase C"/>
    <property type="match status" value="1"/>
</dbReference>
<dbReference type="InterPro" id="IPR038772">
    <property type="entry name" value="Sph/SMPD2-like"/>
</dbReference>
<keyword evidence="9" id="KW-0746">Sphingolipid metabolism</keyword>
<keyword evidence="12 14" id="KW-0472">Membrane</keyword>
<dbReference type="AlphaFoldDB" id="A0A9W4J7J3"/>
<evidence type="ECO:0000256" key="2">
    <source>
        <dbReference type="ARBA" id="ARBA00004760"/>
    </source>
</evidence>
<evidence type="ECO:0000256" key="4">
    <source>
        <dbReference type="ARBA" id="ARBA00006335"/>
    </source>
</evidence>
<keyword evidence="8" id="KW-0460">Magnesium</keyword>
<feature type="compositionally biased region" description="Polar residues" evidence="13">
    <location>
        <begin position="411"/>
        <end position="424"/>
    </location>
</feature>
<evidence type="ECO:0000256" key="13">
    <source>
        <dbReference type="SAM" id="MobiDB-lite"/>
    </source>
</evidence>
<feature type="domain" description="Endonuclease/exonuclease/phosphatase" evidence="15">
    <location>
        <begin position="65"/>
        <end position="377"/>
    </location>
</feature>
<dbReference type="InterPro" id="IPR036691">
    <property type="entry name" value="Endo/exonu/phosph_ase_sf"/>
</dbReference>
<dbReference type="PANTHER" id="PTHR16320">
    <property type="entry name" value="SPHINGOMYELINASE FAMILY MEMBER"/>
    <property type="match status" value="1"/>
</dbReference>
<keyword evidence="6" id="KW-0479">Metal-binding</keyword>
<feature type="transmembrane region" description="Helical" evidence="14">
    <location>
        <begin position="479"/>
        <end position="504"/>
    </location>
</feature>
<organism evidence="16 17">
    <name type="scientific">Penicillium salamii</name>
    <dbReference type="NCBI Taxonomy" id="1612424"/>
    <lineage>
        <taxon>Eukaryota</taxon>
        <taxon>Fungi</taxon>
        <taxon>Dikarya</taxon>
        <taxon>Ascomycota</taxon>
        <taxon>Pezizomycotina</taxon>
        <taxon>Eurotiomycetes</taxon>
        <taxon>Eurotiomycetidae</taxon>
        <taxon>Eurotiales</taxon>
        <taxon>Aspergillaceae</taxon>
        <taxon>Penicillium</taxon>
    </lineage>
</organism>
<dbReference type="SUPFAM" id="SSF56219">
    <property type="entry name" value="DNase I-like"/>
    <property type="match status" value="1"/>
</dbReference>
<dbReference type="PANTHER" id="PTHR16320:SF24">
    <property type="entry name" value="PHOSPHODIESTERASE, PUTATIVE-RELATED"/>
    <property type="match status" value="1"/>
</dbReference>
<evidence type="ECO:0000256" key="6">
    <source>
        <dbReference type="ARBA" id="ARBA00022723"/>
    </source>
</evidence>
<comment type="subcellular location">
    <subcellularLocation>
        <location evidence="1">Membrane</location>
        <topology evidence="1">Multi-pass membrane protein</topology>
    </subcellularLocation>
</comment>
<evidence type="ECO:0000313" key="16">
    <source>
        <dbReference type="EMBL" id="CAG8383041.1"/>
    </source>
</evidence>
<accession>A0A9W4J7J3</accession>
<dbReference type="GO" id="GO:0006665">
    <property type="term" value="P:sphingolipid metabolic process"/>
    <property type="evidence" value="ECO:0007669"/>
    <property type="project" value="UniProtKB-KW"/>
</dbReference>
<evidence type="ECO:0000256" key="14">
    <source>
        <dbReference type="SAM" id="Phobius"/>
    </source>
</evidence>
<dbReference type="EMBL" id="CAJVPD010000238">
    <property type="protein sequence ID" value="CAG8383041.1"/>
    <property type="molecule type" value="Genomic_DNA"/>
</dbReference>
<sequence>MQKCSERAERYLDIPLSHDRIYSSKITSWPQLYTVHSRQSSFFRLKPGSMSSSIPSEAPSHIRILTLNCWGLKYIAKYRHERMSEIGRQLALASPPPEIVGLQECWTQKDFESIRDQTRHILPYGKFYYGGIFGAGLAILSKWPIEESSMFGYPLNGRPTAFFRGDWFVGKGVASARVRFGPGTADVAEVFCTHLHAPYEREPNDSYICHRTAQAWEISKLMRGAAERGHLVLGLGDFNMLPSSFAHRLITAQSPVRDAWREIHPDSSLAAAIDSVEKARNKPIPTAEFNLSENGATCDGSFNTWRWSENMRKRLTKGEDIVIDNDTPDPRGKRLDYIFVGDGGYPPTFPSPRWSVESVEVSMTQRHPTLLCSLSDHFAVEAVITRSSTGLKQPHPDSDSDSAPASPNSPTLHTTSSKQVSPNAALSPETYDQIVEMTHKYVDRERSQRRWRMAHFIASILISIGCMVGVWFVGNRNYIGFLLILISTLNFAAGVLDGLIGGLFMSSELRALKEFEWEVRNAQRLVIAAEGSSSAKAEGERED</sequence>
<evidence type="ECO:0000313" key="17">
    <source>
        <dbReference type="Proteomes" id="UP001152592"/>
    </source>
</evidence>
<keyword evidence="7" id="KW-0378">Hydrolase</keyword>
<gene>
    <name evidence="16" type="ORF">PSALAMII_LOCUS5924</name>
</gene>
<keyword evidence="10 14" id="KW-1133">Transmembrane helix</keyword>
<evidence type="ECO:0000256" key="12">
    <source>
        <dbReference type="ARBA" id="ARBA00023136"/>
    </source>
</evidence>
<evidence type="ECO:0000256" key="1">
    <source>
        <dbReference type="ARBA" id="ARBA00004141"/>
    </source>
</evidence>
<evidence type="ECO:0000259" key="15">
    <source>
        <dbReference type="Pfam" id="PF03372"/>
    </source>
</evidence>
<dbReference type="GO" id="GO:0016020">
    <property type="term" value="C:membrane"/>
    <property type="evidence" value="ECO:0007669"/>
    <property type="project" value="UniProtKB-SubCell"/>
</dbReference>
<evidence type="ECO:0000256" key="10">
    <source>
        <dbReference type="ARBA" id="ARBA00022989"/>
    </source>
</evidence>
<keyword evidence="5 14" id="KW-0812">Transmembrane</keyword>
<dbReference type="Gene3D" id="3.60.10.10">
    <property type="entry name" value="Endonuclease/exonuclease/phosphatase"/>
    <property type="match status" value="1"/>
</dbReference>
<feature type="compositionally biased region" description="Low complexity" evidence="13">
    <location>
        <begin position="401"/>
        <end position="410"/>
    </location>
</feature>
<comment type="similarity">
    <text evidence="4">Belongs to the neutral sphingomyelinase family.</text>
</comment>
<feature type="region of interest" description="Disordered" evidence="13">
    <location>
        <begin position="388"/>
        <end position="424"/>
    </location>
</feature>
<dbReference type="Pfam" id="PF03372">
    <property type="entry name" value="Exo_endo_phos"/>
    <property type="match status" value="1"/>
</dbReference>
<dbReference type="GO" id="GO:0046872">
    <property type="term" value="F:metal ion binding"/>
    <property type="evidence" value="ECO:0007669"/>
    <property type="project" value="UniProtKB-KW"/>
</dbReference>
<feature type="transmembrane region" description="Helical" evidence="14">
    <location>
        <begin position="453"/>
        <end position="473"/>
    </location>
</feature>
<evidence type="ECO:0000256" key="9">
    <source>
        <dbReference type="ARBA" id="ARBA00022919"/>
    </source>
</evidence>
<evidence type="ECO:0000256" key="11">
    <source>
        <dbReference type="ARBA" id="ARBA00023098"/>
    </source>
</evidence>
<keyword evidence="11" id="KW-0443">Lipid metabolism</keyword>
<dbReference type="InterPro" id="IPR005135">
    <property type="entry name" value="Endo/exonuclease/phosphatase"/>
</dbReference>
<evidence type="ECO:0000256" key="8">
    <source>
        <dbReference type="ARBA" id="ARBA00022842"/>
    </source>
</evidence>
<proteinExistence type="inferred from homology"/>
<evidence type="ECO:0000256" key="7">
    <source>
        <dbReference type="ARBA" id="ARBA00022801"/>
    </source>
</evidence>
<comment type="pathway">
    <text evidence="3">Sphingolipid metabolism.</text>
</comment>